<evidence type="ECO:0000256" key="7">
    <source>
        <dbReference type="ARBA" id="ARBA00022847"/>
    </source>
</evidence>
<sequence length="450" mass="47519">MLHFVPDSPWSIIALVLCFVLVCVFEFANGFHDTANAVASVIYTNSLKPRTAVIWSGLMNLLGVLLGGIAVAYTLVELLPADVMSPPNGAPAIPMLVALFGTALIWNITTWWLGIPNSSSHCVIGALIGIAVGDAFVHARALGPSVEWGQIFKVLKTLAISPAVGFIGAFILYLIVRSLVRKPEFYVPPTPEAKPNPVVKALLVATCTLVSFSHGSNDGQKSIGLIMLTIIGIMPAAFALNPNAPIHYEQLHQEAQAARPLIASYGNHSFRQEQLAALDRLSTVENGSEAPALIRGDIYEALSGLRSVAANPAAAPTETKHAKALAAQFRPTVEYAPIWVRVLSALCLGLGTMIGYRRIVQTLGEGIGKKHLTPAQGAVSEVFGAGLIMSAGYTGLAVSTTHIITSGVAGTMVASGSGINPKMLLKIALAWVVTLPVTIALAAFLFYIFV</sequence>
<dbReference type="EMBL" id="JAGRQH010000008">
    <property type="protein sequence ID" value="MBR0560382.1"/>
    <property type="molecule type" value="Genomic_DNA"/>
</dbReference>
<evidence type="ECO:0000256" key="9">
    <source>
        <dbReference type="ARBA" id="ARBA00023136"/>
    </source>
</evidence>
<feature type="transmembrane region" description="Helical" evidence="11">
    <location>
        <begin position="52"/>
        <end position="73"/>
    </location>
</feature>
<dbReference type="Pfam" id="PF01384">
    <property type="entry name" value="PHO4"/>
    <property type="match status" value="1"/>
</dbReference>
<dbReference type="PANTHER" id="PTHR11101">
    <property type="entry name" value="PHOSPHATE TRANSPORTER"/>
    <property type="match status" value="1"/>
</dbReference>
<dbReference type="RefSeq" id="WP_211682736.1">
    <property type="nucleotide sequence ID" value="NZ_JAGRQH010000008.1"/>
</dbReference>
<feature type="transmembrane region" description="Helical" evidence="11">
    <location>
        <begin position="222"/>
        <end position="240"/>
    </location>
</feature>
<comment type="similarity">
    <text evidence="2">Belongs to the inorganic phosphate transporter (PiT) (TC 2.A.20) family. Pit subfamily.</text>
</comment>
<feature type="transmembrane region" description="Helical" evidence="11">
    <location>
        <begin position="12"/>
        <end position="31"/>
    </location>
</feature>
<keyword evidence="3 11" id="KW-0813">Transport</keyword>
<evidence type="ECO:0000256" key="1">
    <source>
        <dbReference type="ARBA" id="ARBA00004651"/>
    </source>
</evidence>
<evidence type="ECO:0000256" key="8">
    <source>
        <dbReference type="ARBA" id="ARBA00022989"/>
    </source>
</evidence>
<keyword evidence="9 11" id="KW-0472">Membrane</keyword>
<evidence type="ECO:0000256" key="11">
    <source>
        <dbReference type="RuleBase" id="RU363058"/>
    </source>
</evidence>
<organism evidence="12 13">
    <name type="scientific">Neokomagataea anthophila</name>
    <dbReference type="NCBI Taxonomy" id="2826925"/>
    <lineage>
        <taxon>Bacteria</taxon>
        <taxon>Pseudomonadati</taxon>
        <taxon>Pseudomonadota</taxon>
        <taxon>Alphaproteobacteria</taxon>
        <taxon>Acetobacterales</taxon>
        <taxon>Acetobacteraceae</taxon>
        <taxon>Neokomagataea</taxon>
    </lineage>
</organism>
<accession>A0ABS5E8Z6</accession>
<reference evidence="12 13" key="1">
    <citation type="submission" date="2021-04" db="EMBL/GenBank/DDBJ databases">
        <title>The complete genome sequence of Neokomagataea sp. TBRC 2177.</title>
        <authorList>
            <person name="Charoenyingcharoen P."/>
            <person name="Yukphan P."/>
        </authorList>
    </citation>
    <scope>NUCLEOTIDE SEQUENCE [LARGE SCALE GENOMIC DNA]</scope>
    <source>
        <strain evidence="12 13">TBRC 2177</strain>
    </source>
</reference>
<evidence type="ECO:0000313" key="13">
    <source>
        <dbReference type="Proteomes" id="UP000677812"/>
    </source>
</evidence>
<keyword evidence="6 11" id="KW-0812">Transmembrane</keyword>
<evidence type="ECO:0000313" key="12">
    <source>
        <dbReference type="EMBL" id="MBR0560382.1"/>
    </source>
</evidence>
<evidence type="ECO:0000256" key="5">
    <source>
        <dbReference type="ARBA" id="ARBA00022592"/>
    </source>
</evidence>
<keyword evidence="8 11" id="KW-1133">Transmembrane helix</keyword>
<name>A0ABS5E8Z6_9PROT</name>
<evidence type="ECO:0000256" key="2">
    <source>
        <dbReference type="ARBA" id="ARBA00005342"/>
    </source>
</evidence>
<feature type="transmembrane region" description="Helical" evidence="11">
    <location>
        <begin position="427"/>
        <end position="449"/>
    </location>
</feature>
<evidence type="ECO:0000256" key="4">
    <source>
        <dbReference type="ARBA" id="ARBA00022475"/>
    </source>
</evidence>
<feature type="transmembrane region" description="Helical" evidence="11">
    <location>
        <begin position="154"/>
        <end position="176"/>
    </location>
</feature>
<evidence type="ECO:0000256" key="6">
    <source>
        <dbReference type="ARBA" id="ARBA00022692"/>
    </source>
</evidence>
<evidence type="ECO:0000256" key="10">
    <source>
        <dbReference type="ARBA" id="ARBA00047348"/>
    </source>
</evidence>
<protein>
    <recommendedName>
        <fullName evidence="11">Phosphate transporter</fullName>
    </recommendedName>
</protein>
<gene>
    <name evidence="12" type="ORF">KB213_10000</name>
</gene>
<dbReference type="Proteomes" id="UP000677812">
    <property type="component" value="Unassembled WGS sequence"/>
</dbReference>
<comment type="caution">
    <text evidence="12">The sequence shown here is derived from an EMBL/GenBank/DDBJ whole genome shotgun (WGS) entry which is preliminary data.</text>
</comment>
<keyword evidence="13" id="KW-1185">Reference proteome</keyword>
<comment type="subcellular location">
    <subcellularLocation>
        <location evidence="1">Cell membrane</location>
        <topology evidence="1">Multi-pass membrane protein</topology>
    </subcellularLocation>
    <subcellularLocation>
        <location evidence="11">Membrane</location>
        <topology evidence="11">Multi-pass membrane protein</topology>
    </subcellularLocation>
</comment>
<dbReference type="InterPro" id="IPR001204">
    <property type="entry name" value="Phos_transporter"/>
</dbReference>
<feature type="transmembrane region" description="Helical" evidence="11">
    <location>
        <begin position="122"/>
        <end position="142"/>
    </location>
</feature>
<comment type="catalytic activity">
    <reaction evidence="10">
        <text>phosphate(in) + H(+)(in) = phosphate(out) + H(+)(out)</text>
        <dbReference type="Rhea" id="RHEA:29939"/>
        <dbReference type="ChEBI" id="CHEBI:15378"/>
        <dbReference type="ChEBI" id="CHEBI:43474"/>
    </reaction>
</comment>
<dbReference type="PANTHER" id="PTHR11101:SF65">
    <property type="entry name" value="LOW-AFFINITY INORGANIC PHOSPHATE TRANSPORTER PITA-RELATED"/>
    <property type="match status" value="1"/>
</dbReference>
<feature type="transmembrane region" description="Helical" evidence="11">
    <location>
        <begin position="393"/>
        <end position="415"/>
    </location>
</feature>
<evidence type="ECO:0000256" key="3">
    <source>
        <dbReference type="ARBA" id="ARBA00022448"/>
    </source>
</evidence>
<keyword evidence="5 11" id="KW-0592">Phosphate transport</keyword>
<proteinExistence type="inferred from homology"/>
<feature type="transmembrane region" description="Helical" evidence="11">
    <location>
        <begin position="93"/>
        <end position="115"/>
    </location>
</feature>
<feature type="transmembrane region" description="Helical" evidence="11">
    <location>
        <begin position="338"/>
        <end position="356"/>
    </location>
</feature>
<keyword evidence="7" id="KW-0769">Symport</keyword>
<keyword evidence="4" id="KW-1003">Cell membrane</keyword>